<keyword evidence="4 9" id="KW-0805">Transcription regulation</keyword>
<evidence type="ECO:0000256" key="5">
    <source>
        <dbReference type="ARBA" id="ARBA00023125"/>
    </source>
</evidence>
<dbReference type="GO" id="GO:0003677">
    <property type="term" value="F:DNA binding"/>
    <property type="evidence" value="ECO:0007669"/>
    <property type="project" value="UniProtKB-UniRule"/>
</dbReference>
<accession>A0A2Z7CG54</accession>
<organism evidence="12 13">
    <name type="scientific">Dorcoceras hygrometricum</name>
    <dbReference type="NCBI Taxonomy" id="472368"/>
    <lineage>
        <taxon>Eukaryota</taxon>
        <taxon>Viridiplantae</taxon>
        <taxon>Streptophyta</taxon>
        <taxon>Embryophyta</taxon>
        <taxon>Tracheophyta</taxon>
        <taxon>Spermatophyta</taxon>
        <taxon>Magnoliopsida</taxon>
        <taxon>eudicotyledons</taxon>
        <taxon>Gunneridae</taxon>
        <taxon>Pentapetalae</taxon>
        <taxon>asterids</taxon>
        <taxon>lamiids</taxon>
        <taxon>Lamiales</taxon>
        <taxon>Gesneriaceae</taxon>
        <taxon>Didymocarpoideae</taxon>
        <taxon>Trichosporeae</taxon>
        <taxon>Loxocarpinae</taxon>
        <taxon>Dorcoceras</taxon>
    </lineage>
</organism>
<keyword evidence="1 9" id="KW-0479">Metal-binding</keyword>
<dbReference type="GO" id="GO:0005634">
    <property type="term" value="C:nucleus"/>
    <property type="evidence" value="ECO:0007669"/>
    <property type="project" value="UniProtKB-SubCell"/>
</dbReference>
<dbReference type="PANTHER" id="PTHR31992:SF97">
    <property type="entry name" value="DOF ZINC FINGER PROTEIN"/>
    <property type="match status" value="1"/>
</dbReference>
<dbReference type="PROSITE" id="PS01361">
    <property type="entry name" value="ZF_DOF_1"/>
    <property type="match status" value="1"/>
</dbReference>
<feature type="domain" description="Dof-type" evidence="11">
    <location>
        <begin position="46"/>
        <end position="100"/>
    </location>
</feature>
<dbReference type="AlphaFoldDB" id="A0A2Z7CG54"/>
<evidence type="ECO:0000256" key="1">
    <source>
        <dbReference type="ARBA" id="ARBA00022723"/>
    </source>
</evidence>
<evidence type="ECO:0000256" key="9">
    <source>
        <dbReference type="RuleBase" id="RU369094"/>
    </source>
</evidence>
<feature type="region of interest" description="Disordered" evidence="10">
    <location>
        <begin position="1"/>
        <end position="48"/>
    </location>
</feature>
<evidence type="ECO:0000256" key="2">
    <source>
        <dbReference type="ARBA" id="ARBA00022771"/>
    </source>
</evidence>
<dbReference type="InterPro" id="IPR045174">
    <property type="entry name" value="Dof"/>
</dbReference>
<keyword evidence="2 8" id="KW-0863">Zinc-finger</keyword>
<evidence type="ECO:0000256" key="10">
    <source>
        <dbReference type="SAM" id="MobiDB-lite"/>
    </source>
</evidence>
<evidence type="ECO:0000256" key="6">
    <source>
        <dbReference type="ARBA" id="ARBA00023163"/>
    </source>
</evidence>
<dbReference type="GO" id="GO:0008270">
    <property type="term" value="F:zinc ion binding"/>
    <property type="evidence" value="ECO:0007669"/>
    <property type="project" value="UniProtKB-KW"/>
</dbReference>
<gene>
    <name evidence="12" type="ORF">F511_32446</name>
</gene>
<dbReference type="PROSITE" id="PS50884">
    <property type="entry name" value="ZF_DOF_2"/>
    <property type="match status" value="1"/>
</dbReference>
<evidence type="ECO:0000256" key="8">
    <source>
        <dbReference type="PROSITE-ProRule" id="PRU00071"/>
    </source>
</evidence>
<reference evidence="12 13" key="1">
    <citation type="journal article" date="2015" name="Proc. Natl. Acad. Sci. U.S.A.">
        <title>The resurrection genome of Boea hygrometrica: A blueprint for survival of dehydration.</title>
        <authorList>
            <person name="Xiao L."/>
            <person name="Yang G."/>
            <person name="Zhang L."/>
            <person name="Yang X."/>
            <person name="Zhao S."/>
            <person name="Ji Z."/>
            <person name="Zhou Q."/>
            <person name="Hu M."/>
            <person name="Wang Y."/>
            <person name="Chen M."/>
            <person name="Xu Y."/>
            <person name="Jin H."/>
            <person name="Xiao X."/>
            <person name="Hu G."/>
            <person name="Bao F."/>
            <person name="Hu Y."/>
            <person name="Wan P."/>
            <person name="Li L."/>
            <person name="Deng X."/>
            <person name="Kuang T."/>
            <person name="Xiang C."/>
            <person name="Zhu J.K."/>
            <person name="Oliver M.J."/>
            <person name="He Y."/>
        </authorList>
    </citation>
    <scope>NUCLEOTIDE SEQUENCE [LARGE SCALE GENOMIC DNA]</scope>
    <source>
        <strain evidence="13">cv. XS01</strain>
    </source>
</reference>
<keyword evidence="7 8" id="KW-0539">Nucleus</keyword>
<evidence type="ECO:0000313" key="12">
    <source>
        <dbReference type="EMBL" id="KZV45888.1"/>
    </source>
</evidence>
<evidence type="ECO:0000313" key="13">
    <source>
        <dbReference type="Proteomes" id="UP000250235"/>
    </source>
</evidence>
<keyword evidence="6 9" id="KW-0804">Transcription</keyword>
<evidence type="ECO:0000256" key="4">
    <source>
        <dbReference type="ARBA" id="ARBA00023015"/>
    </source>
</evidence>
<evidence type="ECO:0000259" key="11">
    <source>
        <dbReference type="PROSITE" id="PS50884"/>
    </source>
</evidence>
<proteinExistence type="predicted"/>
<comment type="subcellular location">
    <subcellularLocation>
        <location evidence="8 9">Nucleus</location>
    </subcellularLocation>
</comment>
<sequence>MGLSTQQVLHDRQDEDWDKTNFLQSGTAEPPKPPPIRQQQPRSEPLKCPRCSSTNTKFCYFNNYNKSQPRHFCKSCKRHWTKGGTLRNVPVGGGRKNKGPKISTTSTTITAASRMQACRKFPVVTNIIDQETTFNTLYHSLILPLPLSCSSTNGIITKLVMGRNGTDNTTDLNVSEPQNLNPEFTFSSLDTFEMNSSSIMTPSYESITEYGQYYLNCFESIEESTITTENIPSTSSIPWPSPDTRTTGIEDFPNYWNCVWKNEIDLSTSSDINKVLDHDKTETKP</sequence>
<name>A0A2Z7CG54_9LAMI</name>
<keyword evidence="5 8" id="KW-0238">DNA-binding</keyword>
<dbReference type="Pfam" id="PF02701">
    <property type="entry name" value="Zn_ribbon_Dof"/>
    <property type="match status" value="1"/>
</dbReference>
<dbReference type="Proteomes" id="UP000250235">
    <property type="component" value="Unassembled WGS sequence"/>
</dbReference>
<keyword evidence="3 9" id="KW-0862">Zinc</keyword>
<evidence type="ECO:0000256" key="3">
    <source>
        <dbReference type="ARBA" id="ARBA00022833"/>
    </source>
</evidence>
<keyword evidence="13" id="KW-1185">Reference proteome</keyword>
<comment type="function">
    <text evidence="9">Transcription factor that binds specifically to a 5'-AA[AG]G-3' consensus core sequence.</text>
</comment>
<protein>
    <recommendedName>
        <fullName evidence="9">Dof zinc finger protein</fullName>
    </recommendedName>
</protein>
<dbReference type="PANTHER" id="PTHR31992">
    <property type="entry name" value="DOF ZINC FINGER PROTEIN DOF1.4-RELATED"/>
    <property type="match status" value="1"/>
</dbReference>
<dbReference type="OrthoDB" id="1927254at2759"/>
<dbReference type="InterPro" id="IPR003851">
    <property type="entry name" value="Znf_Dof"/>
</dbReference>
<dbReference type="GO" id="GO:0003700">
    <property type="term" value="F:DNA-binding transcription factor activity"/>
    <property type="evidence" value="ECO:0007669"/>
    <property type="project" value="UniProtKB-UniRule"/>
</dbReference>
<evidence type="ECO:0000256" key="7">
    <source>
        <dbReference type="ARBA" id="ARBA00023242"/>
    </source>
</evidence>
<dbReference type="EMBL" id="KQ995755">
    <property type="protein sequence ID" value="KZV45888.1"/>
    <property type="molecule type" value="Genomic_DNA"/>
</dbReference>